<name>A0A0F5JHC6_9BACT</name>
<evidence type="ECO:0000256" key="2">
    <source>
        <dbReference type="ARBA" id="ARBA00006275"/>
    </source>
</evidence>
<comment type="caution">
    <text evidence="8">The sequence shown here is derived from an EMBL/GenBank/DDBJ whole genome shotgun (WGS) entry which is preliminary data.</text>
</comment>
<evidence type="ECO:0000259" key="7">
    <source>
        <dbReference type="Pfam" id="PF14322"/>
    </source>
</evidence>
<evidence type="ECO:0000256" key="3">
    <source>
        <dbReference type="ARBA" id="ARBA00022729"/>
    </source>
</evidence>
<evidence type="ECO:0000259" key="6">
    <source>
        <dbReference type="Pfam" id="PF07980"/>
    </source>
</evidence>
<feature type="domain" description="RagB/SusD" evidence="6">
    <location>
        <begin position="267"/>
        <end position="576"/>
    </location>
</feature>
<evidence type="ECO:0008006" key="10">
    <source>
        <dbReference type="Google" id="ProtNLM"/>
    </source>
</evidence>
<sequence>MKQMNIKIMALSLTLGCFSCSDVLDKKPLDKFSEDDIWGSPELTQAFIYPTLNDAARKLVNDDSRTDNDVIVDRSGDSKVNKEQIDRYYDAGWNAYDESVGLDVYEGIRNCNLVLENMKNSSFLEKDKTYFTAQAKMLRAMIYYSRARLFGKLMIVDRLIDKDENMEFPRTNTIKETYDFILKDLQEAAPDLPVTLSNQQGMLTQGAAYALIAEVALHGAAYIETGQNDYYMIAKEASEALFNLNAYELDTDYEKMFNDFDYALNSKEIIFAQWEPENGTTFADTWMQGLIPNVNNSKIIDEALPKLNDSFEGWVSMLPSVDLVNTYQVIDKDGKAKDWDKTSYYQDYKVNGGYVSQTIYKNRDARFYSTIVYDSTQYFNSLISTRKLGNLHWDSRIGGDWGIALTGYLYRKGVYTKKPLWYADPTYYHYIIMRLGRSYLNYAETMLRLNDANTAIEYINKTRTAHGKLPALPTGLPIEEVWKEYKRERRLELVHESDRYWSLLRWGKADGKDIVEELTKVHQSISISEDGKSFEHILLPYRSSENERIFTKKRYLFPVPQSERDLNPSLDQNDLW</sequence>
<dbReference type="GO" id="GO:0009279">
    <property type="term" value="C:cell outer membrane"/>
    <property type="evidence" value="ECO:0007669"/>
    <property type="project" value="UniProtKB-SubCell"/>
</dbReference>
<dbReference type="AlphaFoldDB" id="A0A0F5JHC6"/>
<dbReference type="InterPro" id="IPR033985">
    <property type="entry name" value="SusD-like_N"/>
</dbReference>
<dbReference type="InterPro" id="IPR012944">
    <property type="entry name" value="SusD_RagB_dom"/>
</dbReference>
<dbReference type="Proteomes" id="UP000033047">
    <property type="component" value="Unassembled WGS sequence"/>
</dbReference>
<proteinExistence type="inferred from homology"/>
<dbReference type="EMBL" id="AQHV01000010">
    <property type="protein sequence ID" value="KKB56985.1"/>
    <property type="molecule type" value="Genomic_DNA"/>
</dbReference>
<dbReference type="Gene3D" id="1.25.40.390">
    <property type="match status" value="1"/>
</dbReference>
<keyword evidence="5" id="KW-0998">Cell outer membrane</keyword>
<evidence type="ECO:0000256" key="4">
    <source>
        <dbReference type="ARBA" id="ARBA00023136"/>
    </source>
</evidence>
<protein>
    <recommendedName>
        <fullName evidence="10">RagB/SusD domain-containing protein</fullName>
    </recommendedName>
</protein>
<reference evidence="8 9" key="1">
    <citation type="submission" date="2013-04" db="EMBL/GenBank/DDBJ databases">
        <title>The Genome Sequence of Parabacteroides goldsteinii DSM 19448.</title>
        <authorList>
            <consortium name="The Broad Institute Genomics Platform"/>
            <person name="Earl A."/>
            <person name="Ward D."/>
            <person name="Feldgarden M."/>
            <person name="Gevers D."/>
            <person name="Martens E."/>
            <person name="Sakamoto M."/>
            <person name="Benno Y."/>
            <person name="Song Y."/>
            <person name="Liu C."/>
            <person name="Lee J."/>
            <person name="Bolanos M."/>
            <person name="Vaisanen M.L."/>
            <person name="Finegold S.M."/>
            <person name="Walker B."/>
            <person name="Young S."/>
            <person name="Zeng Q."/>
            <person name="Gargeya S."/>
            <person name="Fitzgerald M."/>
            <person name="Haas B."/>
            <person name="Abouelleil A."/>
            <person name="Allen A.W."/>
            <person name="Alvarado L."/>
            <person name="Arachchi H.M."/>
            <person name="Berlin A.M."/>
            <person name="Chapman S.B."/>
            <person name="Gainer-Dewar J."/>
            <person name="Goldberg J."/>
            <person name="Griggs A."/>
            <person name="Gujja S."/>
            <person name="Hansen M."/>
            <person name="Howarth C."/>
            <person name="Imamovic A."/>
            <person name="Ireland A."/>
            <person name="Larimer J."/>
            <person name="McCowan C."/>
            <person name="Murphy C."/>
            <person name="Pearson M."/>
            <person name="Poon T.W."/>
            <person name="Priest M."/>
            <person name="Roberts A."/>
            <person name="Saif S."/>
            <person name="Shea T."/>
            <person name="Sisk P."/>
            <person name="Sykes S."/>
            <person name="Wortman J."/>
            <person name="Nusbaum C."/>
            <person name="Birren B."/>
        </authorList>
    </citation>
    <scope>NUCLEOTIDE SEQUENCE [LARGE SCALE GENOMIC DNA]</scope>
    <source>
        <strain evidence="8 9">DSM 19448</strain>
    </source>
</reference>
<dbReference type="HOGENOM" id="CLU_015553_0_2_10"/>
<dbReference type="SUPFAM" id="SSF48452">
    <property type="entry name" value="TPR-like"/>
    <property type="match status" value="1"/>
</dbReference>
<comment type="similarity">
    <text evidence="2">Belongs to the SusD family.</text>
</comment>
<gene>
    <name evidence="8" type="ORF">HMPREF1535_01637</name>
</gene>
<comment type="subcellular location">
    <subcellularLocation>
        <location evidence="1">Cell outer membrane</location>
    </subcellularLocation>
</comment>
<organism evidence="8 9">
    <name type="scientific">Parabacteroides goldsteinii DSM 19448 = WAL 12034</name>
    <dbReference type="NCBI Taxonomy" id="927665"/>
    <lineage>
        <taxon>Bacteria</taxon>
        <taxon>Pseudomonadati</taxon>
        <taxon>Bacteroidota</taxon>
        <taxon>Bacteroidia</taxon>
        <taxon>Bacteroidales</taxon>
        <taxon>Tannerellaceae</taxon>
        <taxon>Parabacteroides</taxon>
    </lineage>
</organism>
<dbReference type="RefSeq" id="WP_046145794.1">
    <property type="nucleotide sequence ID" value="NZ_KQ033912.1"/>
</dbReference>
<keyword evidence="3" id="KW-0732">Signal</keyword>
<evidence type="ECO:0000256" key="5">
    <source>
        <dbReference type="ARBA" id="ARBA00023237"/>
    </source>
</evidence>
<evidence type="ECO:0000313" key="9">
    <source>
        <dbReference type="Proteomes" id="UP000033047"/>
    </source>
</evidence>
<accession>A0A0F5JHC6</accession>
<evidence type="ECO:0000313" key="8">
    <source>
        <dbReference type="EMBL" id="KKB56985.1"/>
    </source>
</evidence>
<feature type="domain" description="SusD-like N-terminal" evidence="7">
    <location>
        <begin position="24"/>
        <end position="217"/>
    </location>
</feature>
<keyword evidence="4" id="KW-0472">Membrane</keyword>
<evidence type="ECO:0000256" key="1">
    <source>
        <dbReference type="ARBA" id="ARBA00004442"/>
    </source>
</evidence>
<dbReference type="STRING" id="927665.HMPREF1535_01637"/>
<dbReference type="Pfam" id="PF07980">
    <property type="entry name" value="SusD_RagB"/>
    <property type="match status" value="1"/>
</dbReference>
<dbReference type="PATRIC" id="fig|927665.4.peg.1673"/>
<dbReference type="InterPro" id="IPR011990">
    <property type="entry name" value="TPR-like_helical_dom_sf"/>
</dbReference>
<dbReference type="Pfam" id="PF14322">
    <property type="entry name" value="SusD-like_3"/>
    <property type="match status" value="1"/>
</dbReference>